<dbReference type="AlphaFoldDB" id="A0A444ZP74"/>
<reference evidence="1 2" key="1">
    <citation type="submission" date="2019-01" db="EMBL/GenBank/DDBJ databases">
        <title>Sequencing of cultivated peanut Arachis hypogaea provides insights into genome evolution and oil improvement.</title>
        <authorList>
            <person name="Chen X."/>
        </authorList>
    </citation>
    <scope>NUCLEOTIDE SEQUENCE [LARGE SCALE GENOMIC DNA]</scope>
    <source>
        <strain evidence="2">cv. Fuhuasheng</strain>
        <tissue evidence="1">Leaves</tissue>
    </source>
</reference>
<evidence type="ECO:0000313" key="2">
    <source>
        <dbReference type="Proteomes" id="UP000289738"/>
    </source>
</evidence>
<proteinExistence type="predicted"/>
<dbReference type="EMBL" id="SDMP01000014">
    <property type="protein sequence ID" value="RYR15912.1"/>
    <property type="molecule type" value="Genomic_DNA"/>
</dbReference>
<comment type="caution">
    <text evidence="1">The sequence shown here is derived from an EMBL/GenBank/DDBJ whole genome shotgun (WGS) entry which is preliminary data.</text>
</comment>
<gene>
    <name evidence="1" type="ORF">Ahy_B04g072865</name>
</gene>
<organism evidence="1 2">
    <name type="scientific">Arachis hypogaea</name>
    <name type="common">Peanut</name>
    <dbReference type="NCBI Taxonomy" id="3818"/>
    <lineage>
        <taxon>Eukaryota</taxon>
        <taxon>Viridiplantae</taxon>
        <taxon>Streptophyta</taxon>
        <taxon>Embryophyta</taxon>
        <taxon>Tracheophyta</taxon>
        <taxon>Spermatophyta</taxon>
        <taxon>Magnoliopsida</taxon>
        <taxon>eudicotyledons</taxon>
        <taxon>Gunneridae</taxon>
        <taxon>Pentapetalae</taxon>
        <taxon>rosids</taxon>
        <taxon>fabids</taxon>
        <taxon>Fabales</taxon>
        <taxon>Fabaceae</taxon>
        <taxon>Papilionoideae</taxon>
        <taxon>50 kb inversion clade</taxon>
        <taxon>dalbergioids sensu lato</taxon>
        <taxon>Dalbergieae</taxon>
        <taxon>Pterocarpus clade</taxon>
        <taxon>Arachis</taxon>
    </lineage>
</organism>
<evidence type="ECO:0000313" key="1">
    <source>
        <dbReference type="EMBL" id="RYR15912.1"/>
    </source>
</evidence>
<keyword evidence="2" id="KW-1185">Reference proteome</keyword>
<sequence>MGVSLLHLHFIWDTVHDLTIRKIFDHRIGRWLQQMLEDVHERRDHLTTWLRPKIKKALLVHCETDEGFIHRRLTDRANKALARLIKYTSSSVAFMKTKAKRSKLSDCDATLVETFKYTHKLKENKARFADQRSQYHYRLEDVTQQSQQSKEDTVDGSIASVVDFDAVWRKTVSAPYKNHIYGLGSFFASSLHTSTLRPSSRSATSQDVKPEEGMDLRLQLQEFQSSHHQ</sequence>
<protein>
    <submittedName>
        <fullName evidence="1">Uncharacterized protein</fullName>
    </submittedName>
</protein>
<accession>A0A444ZP74</accession>
<name>A0A444ZP74_ARAHY</name>
<dbReference type="Proteomes" id="UP000289738">
    <property type="component" value="Chromosome B04"/>
</dbReference>